<name>A0AAD9QVR8_ACRCE</name>
<dbReference type="Pfam" id="PF25431">
    <property type="entry name" value="zf-C17orf113"/>
    <property type="match status" value="1"/>
</dbReference>
<sequence>MEGHRGKKRSLRDYFSSNPLENVIHETTLSNESVGCEVEEVTVSNKIPAFAPAQKVNIANEKSAQAESCHLSHDTAMMIKEMETLFAFPEESVVHNFYKCTSGHCQHLTAQEQSRLKPSRDRFIHNWLFDKSLNLCRKTGLAWLVYQEGKGMFCFLCKKHSTENQQNKSKVFNATPSIRFKKTALQDHLSTQQHKDAVEAEMLSRVSVFHKEVEERKVVKEDVMFKAFMAAYWVIKEEISNTKFSSLIELLTLLGLDHMKHFQYTAQGSVREIFLALGAALQDKLLENVKKAHCFGLLSDEVTDVSVLEMLITFIQYFDNKTGNVETRFLFVEDVLKNSSSANAETIFSVLTSQLTKIGLEVKNCSSLVSDGAAVMTGLRGGVAARLKEINMKSLVLSDKSKKVVAKKFKKACQTRWLSFHAATQAIHDDFLALQHTLRQLKDNDAVACGLLSKIDSSKFIGTIYILKEILPVLASLSKNFQRGQMNFSHIEPSIAYTTHKLTEFADSKSPIAALKKDLEGRLSTCELHLTDPQENQLTGLLNKYVAALKENIHRRFDGDLPIVSAFSIFNPLTLPQPGSGAFKEHGTKQVKTLAVHFFQGDQEEKAKQEQLLVEWEKFKFDMHTWRHDIPEEVKVSHLETATEWCLKRLISLKTTYSSVFPALANIAEVCLSMPVSNAWPERGCSALKRIKTRLRNRLSVDMLQSLLIISINGPELGTIE</sequence>
<dbReference type="InterPro" id="IPR012337">
    <property type="entry name" value="RNaseH-like_sf"/>
</dbReference>
<accession>A0AAD9QVR8</accession>
<reference evidence="3" key="2">
    <citation type="journal article" date="2023" name="Science">
        <title>Genomic signatures of disease resistance in endangered staghorn corals.</title>
        <authorList>
            <person name="Vollmer S.V."/>
            <person name="Selwyn J.D."/>
            <person name="Despard B.A."/>
            <person name="Roesel C.L."/>
        </authorList>
    </citation>
    <scope>NUCLEOTIDE SEQUENCE</scope>
    <source>
        <strain evidence="3">K2</strain>
    </source>
</reference>
<feature type="domain" description="C17orf113 probable zinc finger" evidence="2">
    <location>
        <begin position="143"/>
        <end position="202"/>
    </location>
</feature>
<dbReference type="Proteomes" id="UP001249851">
    <property type="component" value="Unassembled WGS sequence"/>
</dbReference>
<dbReference type="GO" id="GO:0046983">
    <property type="term" value="F:protein dimerization activity"/>
    <property type="evidence" value="ECO:0007669"/>
    <property type="project" value="InterPro"/>
</dbReference>
<evidence type="ECO:0000313" key="3">
    <source>
        <dbReference type="EMBL" id="KAK2567966.1"/>
    </source>
</evidence>
<dbReference type="InterPro" id="IPR057456">
    <property type="entry name" value="Znf_C17orf113"/>
</dbReference>
<dbReference type="InterPro" id="IPR008906">
    <property type="entry name" value="HATC_C_dom"/>
</dbReference>
<feature type="domain" description="HAT C-terminal dimerisation" evidence="1">
    <location>
        <begin position="656"/>
        <end position="710"/>
    </location>
</feature>
<evidence type="ECO:0000259" key="1">
    <source>
        <dbReference type="Pfam" id="PF05699"/>
    </source>
</evidence>
<evidence type="ECO:0000313" key="4">
    <source>
        <dbReference type="Proteomes" id="UP001249851"/>
    </source>
</evidence>
<dbReference type="PANTHER" id="PTHR46880:SF5">
    <property type="entry name" value="DUF4371 DOMAIN-CONTAINING PROTEIN"/>
    <property type="match status" value="1"/>
</dbReference>
<proteinExistence type="predicted"/>
<comment type="caution">
    <text evidence="3">The sequence shown here is derived from an EMBL/GenBank/DDBJ whole genome shotgun (WGS) entry which is preliminary data.</text>
</comment>
<dbReference type="EMBL" id="JARQWQ010000013">
    <property type="protein sequence ID" value="KAK2567966.1"/>
    <property type="molecule type" value="Genomic_DNA"/>
</dbReference>
<dbReference type="AlphaFoldDB" id="A0AAD9QVR8"/>
<dbReference type="Pfam" id="PF05699">
    <property type="entry name" value="Dimer_Tnp_hAT"/>
    <property type="match status" value="1"/>
</dbReference>
<reference evidence="3" key="1">
    <citation type="journal article" date="2023" name="G3 (Bethesda)">
        <title>Whole genome assembly and annotation of the endangered Caribbean coral Acropora cervicornis.</title>
        <authorList>
            <person name="Selwyn J.D."/>
            <person name="Vollmer S.V."/>
        </authorList>
    </citation>
    <scope>NUCLEOTIDE SEQUENCE</scope>
    <source>
        <strain evidence="3">K2</strain>
    </source>
</reference>
<protein>
    <submittedName>
        <fullName evidence="3">Zinc finger MYM-type protein 6</fullName>
    </submittedName>
</protein>
<keyword evidence="4" id="KW-1185">Reference proteome</keyword>
<evidence type="ECO:0000259" key="2">
    <source>
        <dbReference type="Pfam" id="PF25431"/>
    </source>
</evidence>
<gene>
    <name evidence="3" type="ORF">P5673_007866</name>
</gene>
<dbReference type="SUPFAM" id="SSF53098">
    <property type="entry name" value="Ribonuclease H-like"/>
    <property type="match status" value="1"/>
</dbReference>
<dbReference type="PANTHER" id="PTHR46880">
    <property type="entry name" value="RAS-ASSOCIATING DOMAIN-CONTAINING PROTEIN"/>
    <property type="match status" value="1"/>
</dbReference>
<organism evidence="3 4">
    <name type="scientific">Acropora cervicornis</name>
    <name type="common">Staghorn coral</name>
    <dbReference type="NCBI Taxonomy" id="6130"/>
    <lineage>
        <taxon>Eukaryota</taxon>
        <taxon>Metazoa</taxon>
        <taxon>Cnidaria</taxon>
        <taxon>Anthozoa</taxon>
        <taxon>Hexacorallia</taxon>
        <taxon>Scleractinia</taxon>
        <taxon>Astrocoeniina</taxon>
        <taxon>Acroporidae</taxon>
        <taxon>Acropora</taxon>
    </lineage>
</organism>